<accession>A0A8J2K7V0</accession>
<dbReference type="EMBL" id="CAJVCH010075534">
    <property type="protein sequence ID" value="CAG7720953.1"/>
    <property type="molecule type" value="Genomic_DNA"/>
</dbReference>
<dbReference type="Proteomes" id="UP000708208">
    <property type="component" value="Unassembled WGS sequence"/>
</dbReference>
<evidence type="ECO:0000256" key="1">
    <source>
        <dbReference type="SAM" id="MobiDB-lite"/>
    </source>
</evidence>
<keyword evidence="3" id="KW-1185">Reference proteome</keyword>
<evidence type="ECO:0000313" key="2">
    <source>
        <dbReference type="EMBL" id="CAG7720953.1"/>
    </source>
</evidence>
<evidence type="ECO:0000313" key="3">
    <source>
        <dbReference type="Proteomes" id="UP000708208"/>
    </source>
</evidence>
<dbReference type="AlphaFoldDB" id="A0A8J2K7V0"/>
<name>A0A8J2K7V0_9HEXA</name>
<proteinExistence type="predicted"/>
<protein>
    <submittedName>
        <fullName evidence="2">Uncharacterized protein</fullName>
    </submittedName>
</protein>
<sequence length="183" mass="20707">MSRTKRIGRKAPKKQGTPATAGKSKKSPGASNKFSAVEYKQLKSMQVLGCSICKEVFKNKREQRAHTYSSCDNGPKKNYNKNQGLVKSMKSNTLKDLFRRYFKKTVAKIDIVPVYKNTTYLNCCSAHNCCLPVVGIWCQQVMAGVDLCDPTGEDEVLLFKERMRLMSSRKQNKDKEGARQRVV</sequence>
<feature type="compositionally biased region" description="Basic residues" evidence="1">
    <location>
        <begin position="1"/>
        <end position="13"/>
    </location>
</feature>
<feature type="region of interest" description="Disordered" evidence="1">
    <location>
        <begin position="1"/>
        <end position="32"/>
    </location>
</feature>
<reference evidence="2" key="1">
    <citation type="submission" date="2021-06" db="EMBL/GenBank/DDBJ databases">
        <authorList>
            <person name="Hodson N. C."/>
            <person name="Mongue J. A."/>
            <person name="Jaron S. K."/>
        </authorList>
    </citation>
    <scope>NUCLEOTIDE SEQUENCE</scope>
</reference>
<comment type="caution">
    <text evidence="2">The sequence shown here is derived from an EMBL/GenBank/DDBJ whole genome shotgun (WGS) entry which is preliminary data.</text>
</comment>
<gene>
    <name evidence="2" type="ORF">AFUS01_LOCUS10204</name>
</gene>
<organism evidence="2 3">
    <name type="scientific">Allacma fusca</name>
    <dbReference type="NCBI Taxonomy" id="39272"/>
    <lineage>
        <taxon>Eukaryota</taxon>
        <taxon>Metazoa</taxon>
        <taxon>Ecdysozoa</taxon>
        <taxon>Arthropoda</taxon>
        <taxon>Hexapoda</taxon>
        <taxon>Collembola</taxon>
        <taxon>Symphypleona</taxon>
        <taxon>Sminthuridae</taxon>
        <taxon>Allacma</taxon>
    </lineage>
</organism>